<dbReference type="PROSITE" id="PS50089">
    <property type="entry name" value="ZF_RING_2"/>
    <property type="match status" value="1"/>
</dbReference>
<dbReference type="Gene3D" id="3.30.160.60">
    <property type="entry name" value="Classic Zinc Finger"/>
    <property type="match status" value="1"/>
</dbReference>
<evidence type="ECO:0000313" key="8">
    <source>
        <dbReference type="EMBL" id="KAL0273393.1"/>
    </source>
</evidence>
<dbReference type="SUPFAM" id="SSF57850">
    <property type="entry name" value="RING/U-box"/>
    <property type="match status" value="1"/>
</dbReference>
<dbReference type="PANTHER" id="PTHR25462">
    <property type="entry name" value="BONUS, ISOFORM C-RELATED"/>
    <property type="match status" value="1"/>
</dbReference>
<keyword evidence="1" id="KW-0479">Metal-binding</keyword>
<dbReference type="SMART" id="SM00336">
    <property type="entry name" value="BBOX"/>
    <property type="match status" value="2"/>
</dbReference>
<dbReference type="GO" id="GO:0005654">
    <property type="term" value="C:nucleoplasm"/>
    <property type="evidence" value="ECO:0007669"/>
    <property type="project" value="TreeGrafter"/>
</dbReference>
<comment type="caution">
    <text evidence="8">The sequence shown here is derived from an EMBL/GenBank/DDBJ whole genome shotgun (WGS) entry which is preliminary data.</text>
</comment>
<dbReference type="InterPro" id="IPR047153">
    <property type="entry name" value="TRIM45/56/19-like"/>
</dbReference>
<dbReference type="PANTHER" id="PTHR25462:SF296">
    <property type="entry name" value="MEIOTIC P26, ISOFORM F"/>
    <property type="match status" value="1"/>
</dbReference>
<dbReference type="GO" id="GO:0061630">
    <property type="term" value="F:ubiquitin protein ligase activity"/>
    <property type="evidence" value="ECO:0007669"/>
    <property type="project" value="TreeGrafter"/>
</dbReference>
<dbReference type="InterPro" id="IPR001841">
    <property type="entry name" value="Znf_RING"/>
</dbReference>
<dbReference type="InterPro" id="IPR017907">
    <property type="entry name" value="Znf_RING_CS"/>
</dbReference>
<dbReference type="Pfam" id="PF00097">
    <property type="entry name" value="zf-C3HC4"/>
    <property type="match status" value="1"/>
</dbReference>
<evidence type="ECO:0000256" key="5">
    <source>
        <dbReference type="SAM" id="MobiDB-lite"/>
    </source>
</evidence>
<dbReference type="InterPro" id="IPR018957">
    <property type="entry name" value="Znf_C3HC4_RING-type"/>
</dbReference>
<organism evidence="8">
    <name type="scientific">Menopon gallinae</name>
    <name type="common">poultry shaft louse</name>
    <dbReference type="NCBI Taxonomy" id="328185"/>
    <lineage>
        <taxon>Eukaryota</taxon>
        <taxon>Metazoa</taxon>
        <taxon>Ecdysozoa</taxon>
        <taxon>Arthropoda</taxon>
        <taxon>Hexapoda</taxon>
        <taxon>Insecta</taxon>
        <taxon>Pterygota</taxon>
        <taxon>Neoptera</taxon>
        <taxon>Paraneoptera</taxon>
        <taxon>Psocodea</taxon>
        <taxon>Troctomorpha</taxon>
        <taxon>Phthiraptera</taxon>
        <taxon>Amblycera</taxon>
        <taxon>Menoponidae</taxon>
        <taxon>Menopon</taxon>
    </lineage>
</organism>
<dbReference type="CDD" id="cd20482">
    <property type="entry name" value="CC_brat-like"/>
    <property type="match status" value="1"/>
</dbReference>
<dbReference type="AlphaFoldDB" id="A0AAW2HVP0"/>
<dbReference type="InterPro" id="IPR003649">
    <property type="entry name" value="Bbox_C"/>
</dbReference>
<evidence type="ECO:0000256" key="1">
    <source>
        <dbReference type="ARBA" id="ARBA00022723"/>
    </source>
</evidence>
<keyword evidence="2 4" id="KW-0863">Zinc-finger</keyword>
<evidence type="ECO:0000256" key="4">
    <source>
        <dbReference type="PROSITE-ProRule" id="PRU00024"/>
    </source>
</evidence>
<evidence type="ECO:0000259" key="6">
    <source>
        <dbReference type="PROSITE" id="PS50089"/>
    </source>
</evidence>
<reference evidence="8" key="1">
    <citation type="journal article" date="2024" name="Gigascience">
        <title>Chromosome-level genome of the poultry shaft louse Menopon gallinae provides insight into the host-switching and adaptive evolution of parasitic lice.</title>
        <authorList>
            <person name="Xu Y."/>
            <person name="Ma L."/>
            <person name="Liu S."/>
            <person name="Liang Y."/>
            <person name="Liu Q."/>
            <person name="He Z."/>
            <person name="Tian L."/>
            <person name="Duan Y."/>
            <person name="Cai W."/>
            <person name="Li H."/>
            <person name="Song F."/>
        </authorList>
    </citation>
    <scope>NUCLEOTIDE SEQUENCE</scope>
    <source>
        <strain evidence="8">Cailab_2023a</strain>
    </source>
</reference>
<dbReference type="Gene3D" id="3.30.40.10">
    <property type="entry name" value="Zinc/RING finger domain, C3HC4 (zinc finger)"/>
    <property type="match status" value="1"/>
</dbReference>
<dbReference type="GO" id="GO:0008270">
    <property type="term" value="F:zinc ion binding"/>
    <property type="evidence" value="ECO:0007669"/>
    <property type="project" value="UniProtKB-KW"/>
</dbReference>
<dbReference type="PROSITE" id="PS00518">
    <property type="entry name" value="ZF_RING_1"/>
    <property type="match status" value="1"/>
</dbReference>
<protein>
    <submittedName>
        <fullName evidence="8">Uncharacterized protein</fullName>
    </submittedName>
</protein>
<dbReference type="PROSITE" id="PS50119">
    <property type="entry name" value="ZF_BBOX"/>
    <property type="match status" value="2"/>
</dbReference>
<evidence type="ECO:0000259" key="7">
    <source>
        <dbReference type="PROSITE" id="PS50119"/>
    </source>
</evidence>
<feature type="compositionally biased region" description="Low complexity" evidence="5">
    <location>
        <begin position="383"/>
        <end position="401"/>
    </location>
</feature>
<dbReference type="EMBL" id="JARGDH010000003">
    <property type="protein sequence ID" value="KAL0273393.1"/>
    <property type="molecule type" value="Genomic_DNA"/>
</dbReference>
<dbReference type="Pfam" id="PF00643">
    <property type="entry name" value="zf-B_box"/>
    <property type="match status" value="1"/>
</dbReference>
<evidence type="ECO:0000256" key="2">
    <source>
        <dbReference type="ARBA" id="ARBA00022771"/>
    </source>
</evidence>
<dbReference type="CDD" id="cd19813">
    <property type="entry name" value="Bbox1_BRAT-like"/>
    <property type="match status" value="1"/>
</dbReference>
<dbReference type="SMART" id="SM00502">
    <property type="entry name" value="BBC"/>
    <property type="match status" value="1"/>
</dbReference>
<feature type="domain" description="B box-type" evidence="7">
    <location>
        <begin position="172"/>
        <end position="214"/>
    </location>
</feature>
<sequence length="538" mass="60167">MAATEEINNKLDQETFGERPCENSSPTIEEDHHCNLCRNKLCSPRVLSCLHVFCESCLDKLLMDETGDPKKKDNVIQCPKCKQETKIGSKNASSLPIDYVTSNILDMDAVKSMTVLCTSCKSAEKAISRCADCANFLCPNCNTAHELMRCFENHHVFTLEDLRKSSKIIPIHKPVLCSIHPTEQVKFFCLQCQVSTCSECIGEHKIADHPHERILEAEIKQREELKNLIQESRTRVLFCDDVSNTLGNALNELQFQYDNAKDLIHETFQSYKAVLEKRRDDVLKELDKLHKVRELEIMELFNCIEKTGNRMEDACKFARKLVELGDAAEILTLKNVVGTQLLNLINNTPKPDVNVALEFETNLDAFAEAVKVHFGKFKPLNPPISNTSSPSPKETSSPPNSLQFNGNGSLAHLASNSVTTPLTPSTLHGLTSIQEYNLQQLASLAEKADLEAATGSSNPSPTPPFNIAELFSGDFSSSNAIHNLQALAKLTLNNQGWGNYLNQSSRYYPTCDYESLLKVMKLSNPCQTALRQWWIDIG</sequence>
<name>A0AAW2HVP0_9NEOP</name>
<gene>
    <name evidence="8" type="ORF">PYX00_006065</name>
</gene>
<evidence type="ECO:0000256" key="3">
    <source>
        <dbReference type="ARBA" id="ARBA00022833"/>
    </source>
</evidence>
<proteinExistence type="predicted"/>
<dbReference type="InterPro" id="IPR013083">
    <property type="entry name" value="Znf_RING/FYVE/PHD"/>
</dbReference>
<accession>A0AAW2HVP0</accession>
<dbReference type="SMART" id="SM00184">
    <property type="entry name" value="RING"/>
    <property type="match status" value="1"/>
</dbReference>
<dbReference type="InterPro" id="IPR000315">
    <property type="entry name" value="Znf_B-box"/>
</dbReference>
<dbReference type="SUPFAM" id="SSF57845">
    <property type="entry name" value="B-box zinc-binding domain"/>
    <property type="match status" value="1"/>
</dbReference>
<feature type="domain" description="RING-type" evidence="6">
    <location>
        <begin position="34"/>
        <end position="82"/>
    </location>
</feature>
<feature type="domain" description="B box-type" evidence="7">
    <location>
        <begin position="112"/>
        <end position="159"/>
    </location>
</feature>
<keyword evidence="3" id="KW-0862">Zinc</keyword>
<feature type="region of interest" description="Disordered" evidence="5">
    <location>
        <begin position="381"/>
        <end position="408"/>
    </location>
</feature>